<organism evidence="1 2">
    <name type="scientific">Meloidogyne graminicola</name>
    <dbReference type="NCBI Taxonomy" id="189291"/>
    <lineage>
        <taxon>Eukaryota</taxon>
        <taxon>Metazoa</taxon>
        <taxon>Ecdysozoa</taxon>
        <taxon>Nematoda</taxon>
        <taxon>Chromadorea</taxon>
        <taxon>Rhabditida</taxon>
        <taxon>Tylenchina</taxon>
        <taxon>Tylenchomorpha</taxon>
        <taxon>Tylenchoidea</taxon>
        <taxon>Meloidogynidae</taxon>
        <taxon>Meloidogyninae</taxon>
        <taxon>Meloidogyne</taxon>
    </lineage>
</organism>
<evidence type="ECO:0000313" key="2">
    <source>
        <dbReference type="Proteomes" id="UP000605970"/>
    </source>
</evidence>
<accession>A0A8S9ZS70</accession>
<name>A0A8S9ZS70_9BILA</name>
<dbReference type="GO" id="GO:0005737">
    <property type="term" value="C:cytoplasm"/>
    <property type="evidence" value="ECO:0007669"/>
    <property type="project" value="TreeGrafter"/>
</dbReference>
<dbReference type="Pfam" id="PF12330">
    <property type="entry name" value="Haspin_kinase"/>
    <property type="match status" value="1"/>
</dbReference>
<dbReference type="GO" id="GO:0072354">
    <property type="term" value="F:histone H3T3 kinase activity"/>
    <property type="evidence" value="ECO:0007669"/>
    <property type="project" value="TreeGrafter"/>
</dbReference>
<dbReference type="Proteomes" id="UP000605970">
    <property type="component" value="Unassembled WGS sequence"/>
</dbReference>
<keyword evidence="1" id="KW-0418">Kinase</keyword>
<proteinExistence type="predicted"/>
<dbReference type="EMBL" id="JABEBT010000035">
    <property type="protein sequence ID" value="KAF7635989.1"/>
    <property type="molecule type" value="Genomic_DNA"/>
</dbReference>
<sequence length="218" mass="25375">MNLNPKKSIDCGHFEKNGVRYFYMTTEEKIKKITKIIAKKIWFAWSPAWDKYSQEKGADIAINKRPECNMNNNYALLLMENGGTDLESYLTKESVNPSQCYSIFYQEIYIRSYGGHASIIDFTNSRTADTNRNNIIYNKPSEDIFNGNGDYQFDIYRMMKDENNDIYGGCSAQKQIYSGCIIFKENYLIFPIFSQSLQKERIIAGQLADMDIFGWIIY</sequence>
<dbReference type="PANTHER" id="PTHR24419">
    <property type="entry name" value="INTERLEUKIN-1 RECEPTOR-ASSOCIATED KINASE"/>
    <property type="match status" value="1"/>
</dbReference>
<dbReference type="GO" id="GO:0000278">
    <property type="term" value="P:mitotic cell cycle"/>
    <property type="evidence" value="ECO:0007669"/>
    <property type="project" value="TreeGrafter"/>
</dbReference>
<dbReference type="Gene3D" id="1.10.510.10">
    <property type="entry name" value="Transferase(Phosphotransferase) domain 1"/>
    <property type="match status" value="1"/>
</dbReference>
<protein>
    <submittedName>
        <fullName evidence="1">Protein kinase domain-containing protein</fullName>
    </submittedName>
</protein>
<dbReference type="GO" id="GO:0035556">
    <property type="term" value="P:intracellular signal transduction"/>
    <property type="evidence" value="ECO:0007669"/>
    <property type="project" value="TreeGrafter"/>
</dbReference>
<dbReference type="AlphaFoldDB" id="A0A8S9ZS70"/>
<gene>
    <name evidence="1" type="ORF">Mgra_00004569</name>
</gene>
<evidence type="ECO:0000313" key="1">
    <source>
        <dbReference type="EMBL" id="KAF7635989.1"/>
    </source>
</evidence>
<reference evidence="1" key="1">
    <citation type="journal article" date="2020" name="Ecol. Evol.">
        <title>Genome structure and content of the rice root-knot nematode (Meloidogyne graminicola).</title>
        <authorList>
            <person name="Phan N.T."/>
            <person name="Danchin E.G.J."/>
            <person name="Klopp C."/>
            <person name="Perfus-Barbeoch L."/>
            <person name="Kozlowski D.K."/>
            <person name="Koutsovoulos G.D."/>
            <person name="Lopez-Roques C."/>
            <person name="Bouchez O."/>
            <person name="Zahm M."/>
            <person name="Besnard G."/>
            <person name="Bellafiore S."/>
        </authorList>
    </citation>
    <scope>NUCLEOTIDE SEQUENCE</scope>
    <source>
        <strain evidence="1">VN-18</strain>
    </source>
</reference>
<keyword evidence="1" id="KW-0808">Transferase</keyword>
<keyword evidence="2" id="KW-1185">Reference proteome</keyword>
<comment type="caution">
    <text evidence="1">The sequence shown here is derived from an EMBL/GenBank/DDBJ whole genome shotgun (WGS) entry which is preliminary data.</text>
</comment>
<dbReference type="PANTHER" id="PTHR24419:SF18">
    <property type="entry name" value="SERINE_THREONINE-PROTEIN KINASE HASPIN"/>
    <property type="match status" value="1"/>
</dbReference>
<dbReference type="GO" id="GO:0005634">
    <property type="term" value="C:nucleus"/>
    <property type="evidence" value="ECO:0007669"/>
    <property type="project" value="TreeGrafter"/>
</dbReference>
<dbReference type="OrthoDB" id="21018at2759"/>